<organism evidence="1 2">
    <name type="scientific">Periconia digitata</name>
    <dbReference type="NCBI Taxonomy" id="1303443"/>
    <lineage>
        <taxon>Eukaryota</taxon>
        <taxon>Fungi</taxon>
        <taxon>Dikarya</taxon>
        <taxon>Ascomycota</taxon>
        <taxon>Pezizomycotina</taxon>
        <taxon>Dothideomycetes</taxon>
        <taxon>Pleosporomycetidae</taxon>
        <taxon>Pleosporales</taxon>
        <taxon>Massarineae</taxon>
        <taxon>Periconiaceae</taxon>
        <taxon>Periconia</taxon>
    </lineage>
</organism>
<accession>A0A9W4UP46</accession>
<dbReference type="EMBL" id="CAOQHR010000010">
    <property type="protein sequence ID" value="CAI6340328.1"/>
    <property type="molecule type" value="Genomic_DNA"/>
</dbReference>
<sequence>MLHPPPASAALQSLRLSCACTIFVAPPLPFASVFNAFPSSPARPVSSNTQVGLPCNVSHQLSICITYKECQLVLSAVSTMHWQACDSVSTPLTSPVSSTLGEHEDRRTIYQSTNAPQKSETHAVMNTCFGLAICTSVEHPTQHHVTPADPTPEVWSLIHYTLSERAVICE</sequence>
<proteinExistence type="predicted"/>
<gene>
    <name evidence="1" type="ORF">PDIGIT_LOCUS13504</name>
</gene>
<evidence type="ECO:0000313" key="2">
    <source>
        <dbReference type="Proteomes" id="UP001152607"/>
    </source>
</evidence>
<name>A0A9W4UP46_9PLEO</name>
<dbReference type="AlphaFoldDB" id="A0A9W4UP46"/>
<evidence type="ECO:0000313" key="1">
    <source>
        <dbReference type="EMBL" id="CAI6340328.1"/>
    </source>
</evidence>
<keyword evidence="2" id="KW-1185">Reference proteome</keyword>
<protein>
    <submittedName>
        <fullName evidence="1">Uncharacterized protein</fullName>
    </submittedName>
</protein>
<comment type="caution">
    <text evidence="1">The sequence shown here is derived from an EMBL/GenBank/DDBJ whole genome shotgun (WGS) entry which is preliminary data.</text>
</comment>
<reference evidence="1" key="1">
    <citation type="submission" date="2023-01" db="EMBL/GenBank/DDBJ databases">
        <authorList>
            <person name="Van Ghelder C."/>
            <person name="Rancurel C."/>
        </authorList>
    </citation>
    <scope>NUCLEOTIDE SEQUENCE</scope>
    <source>
        <strain evidence="1">CNCM I-4278</strain>
    </source>
</reference>
<dbReference type="Proteomes" id="UP001152607">
    <property type="component" value="Unassembled WGS sequence"/>
</dbReference>